<evidence type="ECO:0000313" key="4">
    <source>
        <dbReference type="Proteomes" id="UP000184330"/>
    </source>
</evidence>
<evidence type="ECO:0000256" key="2">
    <source>
        <dbReference type="SAM" id="SignalP"/>
    </source>
</evidence>
<dbReference type="EMBL" id="FJOG01000027">
    <property type="protein sequence ID" value="CZR64494.1"/>
    <property type="molecule type" value="Genomic_DNA"/>
</dbReference>
<feature type="signal peptide" evidence="2">
    <location>
        <begin position="1"/>
        <end position="23"/>
    </location>
</feature>
<dbReference type="AlphaFoldDB" id="A0A1L7XHJ1"/>
<dbReference type="OrthoDB" id="3552531at2759"/>
<dbReference type="Proteomes" id="UP000184330">
    <property type="component" value="Unassembled WGS sequence"/>
</dbReference>
<keyword evidence="1" id="KW-0812">Transmembrane</keyword>
<feature type="transmembrane region" description="Helical" evidence="1">
    <location>
        <begin position="64"/>
        <end position="87"/>
    </location>
</feature>
<evidence type="ECO:0000313" key="3">
    <source>
        <dbReference type="EMBL" id="CZR64494.1"/>
    </source>
</evidence>
<keyword evidence="1" id="KW-1133">Transmembrane helix</keyword>
<name>A0A1L7XHJ1_9HELO</name>
<keyword evidence="1" id="KW-0472">Membrane</keyword>
<keyword evidence="4" id="KW-1185">Reference proteome</keyword>
<evidence type="ECO:0008006" key="5">
    <source>
        <dbReference type="Google" id="ProtNLM"/>
    </source>
</evidence>
<proteinExistence type="predicted"/>
<gene>
    <name evidence="3" type="ORF">PAC_14392</name>
</gene>
<feature type="chain" id="PRO_5012634583" description="Transmembrane protein" evidence="2">
    <location>
        <begin position="24"/>
        <end position="188"/>
    </location>
</feature>
<organism evidence="3 4">
    <name type="scientific">Phialocephala subalpina</name>
    <dbReference type="NCBI Taxonomy" id="576137"/>
    <lineage>
        <taxon>Eukaryota</taxon>
        <taxon>Fungi</taxon>
        <taxon>Dikarya</taxon>
        <taxon>Ascomycota</taxon>
        <taxon>Pezizomycotina</taxon>
        <taxon>Leotiomycetes</taxon>
        <taxon>Helotiales</taxon>
        <taxon>Mollisiaceae</taxon>
        <taxon>Phialocephala</taxon>
        <taxon>Phialocephala fortinii species complex</taxon>
    </lineage>
</organism>
<protein>
    <recommendedName>
        <fullName evidence="5">Transmembrane protein</fullName>
    </recommendedName>
</protein>
<keyword evidence="2" id="KW-0732">Signal</keyword>
<accession>A0A1L7XHJ1</accession>
<reference evidence="3 4" key="1">
    <citation type="submission" date="2016-03" db="EMBL/GenBank/DDBJ databases">
        <authorList>
            <person name="Ploux O."/>
        </authorList>
    </citation>
    <scope>NUCLEOTIDE SEQUENCE [LARGE SCALE GENOMIC DNA]</scope>
    <source>
        <strain evidence="3 4">UAMH 11012</strain>
    </source>
</reference>
<sequence length="188" mass="21718">MLQSSLPLLELLILTTLSAPSVSMPLNTPHLNLLPRSSLPSLTLTKRYVPPSTYIHAAKLSTKAIILLTIFIFVTLFACTLTCCCCMKRRRSKARARRRELQQAQSRTLKPRITKRNARFFAPGLVMDKLERDRLRQERETEKAWNWNQKEEEYEMWKLGGGVGVEEVKMPEKTKGGWREVMRGMVKK</sequence>
<evidence type="ECO:0000256" key="1">
    <source>
        <dbReference type="SAM" id="Phobius"/>
    </source>
</evidence>